<name>A0A9X4IBA6_9NEIS</name>
<comment type="caution">
    <text evidence="2">The sequence shown here is derived from an EMBL/GenBank/DDBJ whole genome shotgun (WGS) entry which is preliminary data.</text>
</comment>
<feature type="transmembrane region" description="Helical" evidence="1">
    <location>
        <begin position="61"/>
        <end position="82"/>
    </location>
</feature>
<keyword evidence="1" id="KW-0472">Membrane</keyword>
<feature type="transmembrane region" description="Helical" evidence="1">
    <location>
        <begin position="237"/>
        <end position="260"/>
    </location>
</feature>
<keyword evidence="1" id="KW-1133">Transmembrane helix</keyword>
<gene>
    <name evidence="2" type="ORF">ORY91_001612</name>
</gene>
<keyword evidence="1" id="KW-0812">Transmembrane</keyword>
<dbReference type="AlphaFoldDB" id="A0A9X4IBA6"/>
<feature type="transmembrane region" description="Helical" evidence="1">
    <location>
        <begin position="149"/>
        <end position="168"/>
    </location>
</feature>
<protein>
    <submittedName>
        <fullName evidence="2">Uncharacterized protein</fullName>
    </submittedName>
</protein>
<feature type="transmembrane region" description="Helical" evidence="1">
    <location>
        <begin position="180"/>
        <end position="198"/>
    </location>
</feature>
<evidence type="ECO:0000256" key="1">
    <source>
        <dbReference type="SAM" id="Phobius"/>
    </source>
</evidence>
<reference evidence="2" key="1">
    <citation type="submission" date="2022-10" db="EMBL/GenBank/DDBJ databases">
        <authorList>
            <person name="Boutroux M."/>
        </authorList>
    </citation>
    <scope>NUCLEOTIDE SEQUENCE</scope>
    <source>
        <strain evidence="2">51.81</strain>
    </source>
</reference>
<feature type="transmembrane region" description="Helical" evidence="1">
    <location>
        <begin position="20"/>
        <end position="49"/>
    </location>
</feature>
<organism evidence="2">
    <name type="scientific">Neisseria leonii</name>
    <dbReference type="NCBI Taxonomy" id="2995413"/>
    <lineage>
        <taxon>Bacteria</taxon>
        <taxon>Pseudomonadati</taxon>
        <taxon>Pseudomonadota</taxon>
        <taxon>Betaproteobacteria</taxon>
        <taxon>Neisseriales</taxon>
        <taxon>Neisseriaceae</taxon>
        <taxon>Neisseria</taxon>
    </lineage>
</organism>
<accession>A0A9X4IBA6</accession>
<feature type="transmembrane region" description="Helical" evidence="1">
    <location>
        <begin position="204"/>
        <end position="225"/>
    </location>
</feature>
<evidence type="ECO:0000313" key="2">
    <source>
        <dbReference type="EMBL" id="MDD9328194.1"/>
    </source>
</evidence>
<proteinExistence type="predicted"/>
<dbReference type="EMBL" id="JAPQFL010000004">
    <property type="protein sequence ID" value="MDD9328194.1"/>
    <property type="molecule type" value="Genomic_DNA"/>
</dbReference>
<sequence>MGTSVIGPGFLTQTATFTQTLMAGFGFVILLSILSDIGAQLNIWCIITVFGQRVQDIGNQVFPGAGYFLALLTVMGGLAFNIGNVGGAGLGLNLRIGDSDCLGHARDSVSGRFGCGVSGRAVGQSQPRVHPVPICGGQLRPDDFRHRDLGVVDYLGYRCGLYFRILYFRFQLAPERHKKWIIIGFIAVSAPVLATIGRPAQVPVFVGTLNGLILPVSLGLILLAAYKTKIVGDYKHLLWMTPAGVLVVIAMAVLSAQTLIKYRQPDGLILPSRR</sequence>